<accession>A0A7J8RGK9</accession>
<dbReference type="AlphaFoldDB" id="A0A7J8RGK9"/>
<dbReference type="Proteomes" id="UP000593561">
    <property type="component" value="Unassembled WGS sequence"/>
</dbReference>
<feature type="compositionally biased region" description="Acidic residues" evidence="1">
    <location>
        <begin position="81"/>
        <end position="92"/>
    </location>
</feature>
<dbReference type="EMBL" id="JABFAC010000005">
    <property type="protein sequence ID" value="MBA0612713.1"/>
    <property type="molecule type" value="Genomic_DNA"/>
</dbReference>
<reference evidence="2 3" key="1">
    <citation type="journal article" date="2019" name="Genome Biol. Evol.">
        <title>Insights into the evolution of the New World diploid cottons (Gossypium, subgenus Houzingenia) based on genome sequencing.</title>
        <authorList>
            <person name="Grover C.E."/>
            <person name="Arick M.A. 2nd"/>
            <person name="Thrash A."/>
            <person name="Conover J.L."/>
            <person name="Sanders W.S."/>
            <person name="Peterson D.G."/>
            <person name="Frelichowski J.E."/>
            <person name="Scheffler J.A."/>
            <person name="Scheffler B.E."/>
            <person name="Wendel J.F."/>
        </authorList>
    </citation>
    <scope>NUCLEOTIDE SEQUENCE [LARGE SCALE GENOMIC DNA]</scope>
    <source>
        <strain evidence="2">27</strain>
        <tissue evidence="2">Leaf</tissue>
    </source>
</reference>
<dbReference type="PANTHER" id="PTHR34808">
    <property type="entry name" value="EXPRESSED PROTEIN"/>
    <property type="match status" value="1"/>
</dbReference>
<keyword evidence="3" id="KW-1185">Reference proteome</keyword>
<name>A0A7J8RGK9_GOSDV</name>
<dbReference type="PANTHER" id="PTHR34808:SF6">
    <property type="match status" value="1"/>
</dbReference>
<feature type="region of interest" description="Disordered" evidence="1">
    <location>
        <begin position="79"/>
        <end position="99"/>
    </location>
</feature>
<gene>
    <name evidence="2" type="ORF">Godav_013289</name>
</gene>
<feature type="region of interest" description="Disordered" evidence="1">
    <location>
        <begin position="1"/>
        <end position="27"/>
    </location>
</feature>
<sequence length="99" mass="11002">MENPSSSSSSSSPAEHGEMHLGIENEPKALFDKEMKLAREAALEVINNNSQEQALKIFLQGLEPVETSVRSIREEVLISESESDSDDEDLIDEHDYVVV</sequence>
<feature type="compositionally biased region" description="Low complexity" evidence="1">
    <location>
        <begin position="1"/>
        <end position="12"/>
    </location>
</feature>
<feature type="compositionally biased region" description="Basic and acidic residues" evidence="1">
    <location>
        <begin position="15"/>
        <end position="27"/>
    </location>
</feature>
<protein>
    <submittedName>
        <fullName evidence="2">Uncharacterized protein</fullName>
    </submittedName>
</protein>
<evidence type="ECO:0000313" key="3">
    <source>
        <dbReference type="Proteomes" id="UP000593561"/>
    </source>
</evidence>
<evidence type="ECO:0000256" key="1">
    <source>
        <dbReference type="SAM" id="MobiDB-lite"/>
    </source>
</evidence>
<organism evidence="2 3">
    <name type="scientific">Gossypium davidsonii</name>
    <name type="common">Davidson's cotton</name>
    <name type="synonym">Gossypium klotzschianum subsp. davidsonii</name>
    <dbReference type="NCBI Taxonomy" id="34287"/>
    <lineage>
        <taxon>Eukaryota</taxon>
        <taxon>Viridiplantae</taxon>
        <taxon>Streptophyta</taxon>
        <taxon>Embryophyta</taxon>
        <taxon>Tracheophyta</taxon>
        <taxon>Spermatophyta</taxon>
        <taxon>Magnoliopsida</taxon>
        <taxon>eudicotyledons</taxon>
        <taxon>Gunneridae</taxon>
        <taxon>Pentapetalae</taxon>
        <taxon>rosids</taxon>
        <taxon>malvids</taxon>
        <taxon>Malvales</taxon>
        <taxon>Malvaceae</taxon>
        <taxon>Malvoideae</taxon>
        <taxon>Gossypium</taxon>
    </lineage>
</organism>
<comment type="caution">
    <text evidence="2">The sequence shown here is derived from an EMBL/GenBank/DDBJ whole genome shotgun (WGS) entry which is preliminary data.</text>
</comment>
<proteinExistence type="predicted"/>
<evidence type="ECO:0000313" key="2">
    <source>
        <dbReference type="EMBL" id="MBA0612713.1"/>
    </source>
</evidence>